<evidence type="ECO:0000313" key="3">
    <source>
        <dbReference type="Proteomes" id="UP000030750"/>
    </source>
</evidence>
<dbReference type="VEuPathDB" id="ToxoDB:EBH_0007620"/>
<accession>U6LTL6</accession>
<reference evidence="2" key="2">
    <citation type="submission" date="2013-10" db="EMBL/GenBank/DDBJ databases">
        <authorList>
            <person name="Aslett M."/>
        </authorList>
    </citation>
    <scope>NUCLEOTIDE SEQUENCE [LARGE SCALE GENOMIC DNA]</scope>
    <source>
        <strain evidence="2">Houghton</strain>
    </source>
</reference>
<dbReference type="EMBL" id="HG713342">
    <property type="protein sequence ID" value="CDJ53471.1"/>
    <property type="molecule type" value="Genomic_DNA"/>
</dbReference>
<name>U6LTL6_9EIME</name>
<feature type="region of interest" description="Disordered" evidence="1">
    <location>
        <begin position="132"/>
        <end position="222"/>
    </location>
</feature>
<proteinExistence type="predicted"/>
<reference evidence="2" key="1">
    <citation type="submission" date="2013-10" db="EMBL/GenBank/DDBJ databases">
        <title>Genomic analysis of the causative agents of coccidiosis in chickens.</title>
        <authorList>
            <person name="Reid A.J."/>
            <person name="Blake D."/>
            <person name="Billington K."/>
            <person name="Browne H."/>
            <person name="Dunn M."/>
            <person name="Hung S."/>
            <person name="Kawahara F."/>
            <person name="Miranda-Saavedra D."/>
            <person name="Mourier T."/>
            <person name="Nagra H."/>
            <person name="Otto T.D."/>
            <person name="Rawlings N."/>
            <person name="Sanchez A."/>
            <person name="Sanders M."/>
            <person name="Subramaniam C."/>
            <person name="Tay Y."/>
            <person name="Dear P."/>
            <person name="Doerig C."/>
            <person name="Gruber A."/>
            <person name="Parkinson J."/>
            <person name="Shirley M."/>
            <person name="Wan K.L."/>
            <person name="Berriman M."/>
            <person name="Tomley F."/>
            <person name="Pain A."/>
        </authorList>
    </citation>
    <scope>NUCLEOTIDE SEQUENCE [LARGE SCALE GENOMIC DNA]</scope>
    <source>
        <strain evidence="2">Houghton</strain>
    </source>
</reference>
<organism evidence="2 3">
    <name type="scientific">Eimeria brunetti</name>
    <dbReference type="NCBI Taxonomy" id="51314"/>
    <lineage>
        <taxon>Eukaryota</taxon>
        <taxon>Sar</taxon>
        <taxon>Alveolata</taxon>
        <taxon>Apicomplexa</taxon>
        <taxon>Conoidasida</taxon>
        <taxon>Coccidia</taxon>
        <taxon>Eucoccidiorida</taxon>
        <taxon>Eimeriorina</taxon>
        <taxon>Eimeriidae</taxon>
        <taxon>Eimeria</taxon>
    </lineage>
</organism>
<evidence type="ECO:0000256" key="1">
    <source>
        <dbReference type="SAM" id="MobiDB-lite"/>
    </source>
</evidence>
<dbReference type="Proteomes" id="UP000030750">
    <property type="component" value="Unassembled WGS sequence"/>
</dbReference>
<evidence type="ECO:0000313" key="2">
    <source>
        <dbReference type="EMBL" id="CDJ53471.1"/>
    </source>
</evidence>
<protein>
    <submittedName>
        <fullName evidence="2">Uncharacterized protein</fullName>
    </submittedName>
</protein>
<dbReference type="AlphaFoldDB" id="U6LTL6"/>
<gene>
    <name evidence="2" type="ORF">EBH_0007620</name>
</gene>
<feature type="compositionally biased region" description="Polar residues" evidence="1">
    <location>
        <begin position="135"/>
        <end position="159"/>
    </location>
</feature>
<feature type="compositionally biased region" description="Basic and acidic residues" evidence="1">
    <location>
        <begin position="176"/>
        <end position="191"/>
    </location>
</feature>
<feature type="region of interest" description="Disordered" evidence="1">
    <location>
        <begin position="27"/>
        <end position="52"/>
    </location>
</feature>
<sequence>MADFEACHRSTVVESVSCNVTGLGSFYSPHGTAEGNTPRERQYDRNAEQAQERSQEFLQYPSDQSREMVHDAFVENHQPYSEPIMENVCGPAKREGAQGGATLVSAVAEVPQQEGEVSSCWSRSKAVSGARSEVLRNSSVPPQYNRRASLNETTQSLGTKTYERVSPSRLVSMHHPSRELQVRSEASDQRSCRVPQQQLLQKEEVSLPSKPPMSSAPSGSRCLHSHREWASEGHCWPHQGHATAPVIRLSAEANPTEMTAVHGVRMRPNSPCKASENSASAKDLVINALCDQIQHQQWKLTVQESRLHNQEQRLHELEAIARSGQQASWTRPQPVQKGKGCVAPLWITNGYGVTS</sequence>
<keyword evidence="3" id="KW-1185">Reference proteome</keyword>
<dbReference type="OrthoDB" id="346681at2759"/>
<feature type="compositionally biased region" description="Basic and acidic residues" evidence="1">
    <location>
        <begin position="37"/>
        <end position="52"/>
    </location>
</feature>